<reference evidence="2 3" key="1">
    <citation type="journal article" date="2018" name="Nat. Ecol. Evol.">
        <title>Pezizomycetes genomes reveal the molecular basis of ectomycorrhizal truffle lifestyle.</title>
        <authorList>
            <person name="Murat C."/>
            <person name="Payen T."/>
            <person name="Noel B."/>
            <person name="Kuo A."/>
            <person name="Morin E."/>
            <person name="Chen J."/>
            <person name="Kohler A."/>
            <person name="Krizsan K."/>
            <person name="Balestrini R."/>
            <person name="Da Silva C."/>
            <person name="Montanini B."/>
            <person name="Hainaut M."/>
            <person name="Levati E."/>
            <person name="Barry K.W."/>
            <person name="Belfiori B."/>
            <person name="Cichocki N."/>
            <person name="Clum A."/>
            <person name="Dockter R.B."/>
            <person name="Fauchery L."/>
            <person name="Guy J."/>
            <person name="Iotti M."/>
            <person name="Le Tacon F."/>
            <person name="Lindquist E.A."/>
            <person name="Lipzen A."/>
            <person name="Malagnac F."/>
            <person name="Mello A."/>
            <person name="Molinier V."/>
            <person name="Miyauchi S."/>
            <person name="Poulain J."/>
            <person name="Riccioni C."/>
            <person name="Rubini A."/>
            <person name="Sitrit Y."/>
            <person name="Splivallo R."/>
            <person name="Traeger S."/>
            <person name="Wang M."/>
            <person name="Zifcakova L."/>
            <person name="Wipf D."/>
            <person name="Zambonelli A."/>
            <person name="Paolocci F."/>
            <person name="Nowrousian M."/>
            <person name="Ottonello S."/>
            <person name="Baldrian P."/>
            <person name="Spatafora J.W."/>
            <person name="Henrissat B."/>
            <person name="Nagy L.G."/>
            <person name="Aury J.M."/>
            <person name="Wincker P."/>
            <person name="Grigoriev I.V."/>
            <person name="Bonfante P."/>
            <person name="Martin F.M."/>
        </authorList>
    </citation>
    <scope>NUCLEOTIDE SEQUENCE [LARGE SCALE GENOMIC DNA]</scope>
    <source>
        <strain evidence="2 3">RN42</strain>
    </source>
</reference>
<evidence type="ECO:0000313" key="2">
    <source>
        <dbReference type="EMBL" id="RPA76296.1"/>
    </source>
</evidence>
<gene>
    <name evidence="2" type="ORF">BJ508DRAFT_311210</name>
</gene>
<evidence type="ECO:0000313" key="3">
    <source>
        <dbReference type="Proteomes" id="UP000275078"/>
    </source>
</evidence>
<name>A0A3N4HTE6_ASCIM</name>
<dbReference type="Proteomes" id="UP000275078">
    <property type="component" value="Unassembled WGS sequence"/>
</dbReference>
<organism evidence="2 3">
    <name type="scientific">Ascobolus immersus RN42</name>
    <dbReference type="NCBI Taxonomy" id="1160509"/>
    <lineage>
        <taxon>Eukaryota</taxon>
        <taxon>Fungi</taxon>
        <taxon>Dikarya</taxon>
        <taxon>Ascomycota</taxon>
        <taxon>Pezizomycotina</taxon>
        <taxon>Pezizomycetes</taxon>
        <taxon>Pezizales</taxon>
        <taxon>Ascobolaceae</taxon>
        <taxon>Ascobolus</taxon>
    </lineage>
</organism>
<proteinExistence type="predicted"/>
<accession>A0A3N4HTE6</accession>
<keyword evidence="3" id="KW-1185">Reference proteome</keyword>
<feature type="region of interest" description="Disordered" evidence="1">
    <location>
        <begin position="74"/>
        <end position="116"/>
    </location>
</feature>
<sequence length="155" mass="17301">MFVHNYDLDTYNKRFYHALNGINLDEIFGNDNISEFSLNFQEPEDLGSESDLALPGISTIYDNEHDNEWITVTSGSPGSEVAAGTGHAVAASSLSEGPRSGDPDVNGSETSLQEAHDLGKMDWDKRRRYIEDWIEGVKKEMTDTLEWNSTEYGGF</sequence>
<dbReference type="AlphaFoldDB" id="A0A3N4HTE6"/>
<protein>
    <submittedName>
        <fullName evidence="2">Uncharacterized protein</fullName>
    </submittedName>
</protein>
<evidence type="ECO:0000256" key="1">
    <source>
        <dbReference type="SAM" id="MobiDB-lite"/>
    </source>
</evidence>
<dbReference type="EMBL" id="ML119747">
    <property type="protein sequence ID" value="RPA76296.1"/>
    <property type="molecule type" value="Genomic_DNA"/>
</dbReference>